<evidence type="ECO:0000256" key="1">
    <source>
        <dbReference type="ARBA" id="ARBA00005854"/>
    </source>
</evidence>
<dbReference type="GO" id="GO:0051287">
    <property type="term" value="F:NAD binding"/>
    <property type="evidence" value="ECO:0007669"/>
    <property type="project" value="InterPro"/>
</dbReference>
<keyword evidence="3" id="KW-0520">NAD</keyword>
<evidence type="ECO:0000256" key="2">
    <source>
        <dbReference type="ARBA" id="ARBA00023002"/>
    </source>
</evidence>
<dbReference type="Pfam" id="PF00389">
    <property type="entry name" value="2-Hacid_dh"/>
    <property type="match status" value="1"/>
</dbReference>
<dbReference type="PANTHER" id="PTHR43761:SF1">
    <property type="entry name" value="D-ISOMER SPECIFIC 2-HYDROXYACID DEHYDROGENASE CATALYTIC DOMAIN-CONTAINING PROTEIN-RELATED"/>
    <property type="match status" value="1"/>
</dbReference>
<evidence type="ECO:0000259" key="4">
    <source>
        <dbReference type="Pfam" id="PF00389"/>
    </source>
</evidence>
<dbReference type="PANTHER" id="PTHR43761">
    <property type="entry name" value="D-ISOMER SPECIFIC 2-HYDROXYACID DEHYDROGENASE FAMILY PROTEIN (AFU_ORTHOLOGUE AFUA_1G13630)"/>
    <property type="match status" value="1"/>
</dbReference>
<dbReference type="GO" id="GO:0008465">
    <property type="term" value="F:hydroxypyruvate reductase (NADH) activity"/>
    <property type="evidence" value="ECO:0007669"/>
    <property type="project" value="UniProtKB-EC"/>
</dbReference>
<keyword evidence="2 5" id="KW-0560">Oxidoreductase</keyword>
<comment type="similarity">
    <text evidence="1">Belongs to the D-isomer specific 2-hydroxyacid dehydrogenase family.</text>
</comment>
<dbReference type="EMBL" id="SNRY01010658">
    <property type="protein sequence ID" value="KAA6305489.1"/>
    <property type="molecule type" value="Genomic_DNA"/>
</dbReference>
<evidence type="ECO:0000256" key="3">
    <source>
        <dbReference type="ARBA" id="ARBA00023027"/>
    </source>
</evidence>
<evidence type="ECO:0000313" key="5">
    <source>
        <dbReference type="EMBL" id="KAA6305489.1"/>
    </source>
</evidence>
<name>A0A5J4PAP8_9ZZZZ</name>
<dbReference type="InterPro" id="IPR006139">
    <property type="entry name" value="D-isomer_2_OHA_DH_cat_dom"/>
</dbReference>
<accession>A0A5J4PAP8</accession>
<dbReference type="EC" id="1.1.1.29" evidence="5"/>
<reference evidence="5" key="1">
    <citation type="submission" date="2019-03" db="EMBL/GenBank/DDBJ databases">
        <title>Single cell metagenomics reveals metabolic interactions within the superorganism composed of flagellate Streblomastix strix and complex community of Bacteroidetes bacteria on its surface.</title>
        <authorList>
            <person name="Treitli S.C."/>
            <person name="Kolisko M."/>
            <person name="Husnik F."/>
            <person name="Keeling P."/>
            <person name="Hampl V."/>
        </authorList>
    </citation>
    <scope>NUCLEOTIDE SEQUENCE</scope>
    <source>
        <strain evidence="5">STM</strain>
    </source>
</reference>
<protein>
    <submittedName>
        <fullName evidence="5">Glycerate dehydrogenase</fullName>
        <ecNumber evidence="5">1.1.1.29</ecNumber>
    </submittedName>
</protein>
<gene>
    <name evidence="5" type="ORF">EZS27_042857</name>
</gene>
<dbReference type="Gene3D" id="3.40.50.720">
    <property type="entry name" value="NAD(P)-binding Rossmann-like Domain"/>
    <property type="match status" value="1"/>
</dbReference>
<dbReference type="SUPFAM" id="SSF52283">
    <property type="entry name" value="Formate/glycerate dehydrogenase catalytic domain-like"/>
    <property type="match status" value="1"/>
</dbReference>
<sequence length="106" mass="11557">MKITVLDGYTLNPGDLDWHGLHSLGECTIYDRTPPDKVLERSQNAEALLTNKTVLSAEVINALSKLKYIGVLATGYNVVDIDAAKKRNIVVTNIPAYSTESVAQIV</sequence>
<feature type="non-terminal residue" evidence="5">
    <location>
        <position position="106"/>
    </location>
</feature>
<organism evidence="5">
    <name type="scientific">termite gut metagenome</name>
    <dbReference type="NCBI Taxonomy" id="433724"/>
    <lineage>
        <taxon>unclassified sequences</taxon>
        <taxon>metagenomes</taxon>
        <taxon>organismal metagenomes</taxon>
    </lineage>
</organism>
<dbReference type="InterPro" id="IPR050418">
    <property type="entry name" value="D-iso_2-hydroxyacid_DH_PdxB"/>
</dbReference>
<dbReference type="AlphaFoldDB" id="A0A5J4PAP8"/>
<comment type="caution">
    <text evidence="5">The sequence shown here is derived from an EMBL/GenBank/DDBJ whole genome shotgun (WGS) entry which is preliminary data.</text>
</comment>
<proteinExistence type="inferred from homology"/>
<feature type="domain" description="D-isomer specific 2-hydroxyacid dehydrogenase catalytic" evidence="4">
    <location>
        <begin position="24"/>
        <end position="105"/>
    </location>
</feature>